<evidence type="ECO:0000256" key="3">
    <source>
        <dbReference type="ARBA" id="ARBA00023163"/>
    </source>
</evidence>
<dbReference type="SUPFAM" id="SSF46689">
    <property type="entry name" value="Homeodomain-like"/>
    <property type="match status" value="1"/>
</dbReference>
<accession>A0ABW5QS57</accession>
<proteinExistence type="predicted"/>
<dbReference type="EMBL" id="JBHUMY010000001">
    <property type="protein sequence ID" value="MFD2659244.1"/>
    <property type="molecule type" value="Genomic_DNA"/>
</dbReference>
<keyword evidence="1" id="KW-0805">Transcription regulation</keyword>
<feature type="domain" description="HTH tetR-type" evidence="5">
    <location>
        <begin position="6"/>
        <end position="66"/>
    </location>
</feature>
<feature type="DNA-binding region" description="H-T-H motif" evidence="4">
    <location>
        <begin position="29"/>
        <end position="48"/>
    </location>
</feature>
<dbReference type="Gene3D" id="1.10.357.10">
    <property type="entry name" value="Tetracycline Repressor, domain 2"/>
    <property type="match status" value="1"/>
</dbReference>
<name>A0ABW5QS57_9BACL</name>
<evidence type="ECO:0000256" key="4">
    <source>
        <dbReference type="PROSITE-ProRule" id="PRU00335"/>
    </source>
</evidence>
<keyword evidence="2 4" id="KW-0238">DNA-binding</keyword>
<keyword evidence="3" id="KW-0804">Transcription</keyword>
<dbReference type="InterPro" id="IPR001647">
    <property type="entry name" value="HTH_TetR"/>
</dbReference>
<comment type="caution">
    <text evidence="6">The sequence shown here is derived from an EMBL/GenBank/DDBJ whole genome shotgun (WGS) entry which is preliminary data.</text>
</comment>
<evidence type="ECO:0000313" key="6">
    <source>
        <dbReference type="EMBL" id="MFD2659244.1"/>
    </source>
</evidence>
<dbReference type="Proteomes" id="UP001597493">
    <property type="component" value="Unassembled WGS sequence"/>
</dbReference>
<organism evidence="6 7">
    <name type="scientific">Paenibacillus thailandensis</name>
    <dbReference type="NCBI Taxonomy" id="393250"/>
    <lineage>
        <taxon>Bacteria</taxon>
        <taxon>Bacillati</taxon>
        <taxon>Bacillota</taxon>
        <taxon>Bacilli</taxon>
        <taxon>Bacillales</taxon>
        <taxon>Paenibacillaceae</taxon>
        <taxon>Paenibacillus</taxon>
    </lineage>
</organism>
<dbReference type="Gene3D" id="1.10.10.60">
    <property type="entry name" value="Homeodomain-like"/>
    <property type="match status" value="1"/>
</dbReference>
<keyword evidence="7" id="KW-1185">Reference proteome</keyword>
<reference evidence="7" key="1">
    <citation type="journal article" date="2019" name="Int. J. Syst. Evol. Microbiol.">
        <title>The Global Catalogue of Microorganisms (GCM) 10K type strain sequencing project: providing services to taxonomists for standard genome sequencing and annotation.</title>
        <authorList>
            <consortium name="The Broad Institute Genomics Platform"/>
            <consortium name="The Broad Institute Genome Sequencing Center for Infectious Disease"/>
            <person name="Wu L."/>
            <person name="Ma J."/>
        </authorList>
    </citation>
    <scope>NUCLEOTIDE SEQUENCE [LARGE SCALE GENOMIC DNA]</scope>
    <source>
        <strain evidence="7">TISTR 1827</strain>
    </source>
</reference>
<dbReference type="PROSITE" id="PS50977">
    <property type="entry name" value="HTH_TETR_2"/>
    <property type="match status" value="1"/>
</dbReference>
<dbReference type="InterPro" id="IPR025996">
    <property type="entry name" value="MT1864/Rv1816-like_C"/>
</dbReference>
<gene>
    <name evidence="6" type="ORF">ACFSW5_03065</name>
</gene>
<dbReference type="RefSeq" id="WP_379269635.1">
    <property type="nucleotide sequence ID" value="NZ_JBHUGT010000031.1"/>
</dbReference>
<dbReference type="InterPro" id="IPR009057">
    <property type="entry name" value="Homeodomain-like_sf"/>
</dbReference>
<dbReference type="SUPFAM" id="SSF48498">
    <property type="entry name" value="Tetracyclin repressor-like, C-terminal domain"/>
    <property type="match status" value="1"/>
</dbReference>
<evidence type="ECO:0000256" key="2">
    <source>
        <dbReference type="ARBA" id="ARBA00023125"/>
    </source>
</evidence>
<dbReference type="InterPro" id="IPR036271">
    <property type="entry name" value="Tet_transcr_reg_TetR-rel_C_sf"/>
</dbReference>
<evidence type="ECO:0000256" key="1">
    <source>
        <dbReference type="ARBA" id="ARBA00023015"/>
    </source>
</evidence>
<evidence type="ECO:0000313" key="7">
    <source>
        <dbReference type="Proteomes" id="UP001597493"/>
    </source>
</evidence>
<dbReference type="Pfam" id="PF13305">
    <property type="entry name" value="TetR_C_33"/>
    <property type="match status" value="1"/>
</dbReference>
<evidence type="ECO:0000259" key="5">
    <source>
        <dbReference type="PROSITE" id="PS50977"/>
    </source>
</evidence>
<protein>
    <submittedName>
        <fullName evidence="6">TetR/AcrR family transcriptional regulator</fullName>
    </submittedName>
</protein>
<sequence length="194" mass="20546">MSPRAGLDAETLVAAAADIVDQEGWDALTLASLAQKLGVRSPSLYNHVNGLTELRSKLALYSLESFNGELAAAVKDAAGDDAVYALSEAYLRFAGNHPGLYEATLKDQSDPDIQEAASKPVDLIVGILQPYGLDDTEAIHIVRGLRSLLHGFASIQSKGGFGIPLDVRESLRLSLGAFMAGVKQLSVRRGPASE</sequence>